<keyword evidence="2" id="KW-1185">Reference proteome</keyword>
<sequence length="169" mass="19218">MKRFLLLVLCISAFQAYSQNRSDEEPRGLFDKKKKVALSANEPTPSKGDQFIICDYTLPADSLFKKISGDLLAFGYSIDKKDSDLFYLTTGEKPVKHLVYTMRVIVKGQQVKLNALYKSAVGFQFGNVKTEQTASDVKFTSKMYVTRDVFDEMIKFAQSTSPQKIHFEK</sequence>
<organism evidence="1 2">
    <name type="scientific">Chitinophaga oryzae</name>
    <dbReference type="NCBI Taxonomy" id="2725414"/>
    <lineage>
        <taxon>Bacteria</taxon>
        <taxon>Pseudomonadati</taxon>
        <taxon>Bacteroidota</taxon>
        <taxon>Chitinophagia</taxon>
        <taxon>Chitinophagales</taxon>
        <taxon>Chitinophagaceae</taxon>
        <taxon>Chitinophaga</taxon>
    </lineage>
</organism>
<name>A0ABX6LI16_9BACT</name>
<protein>
    <recommendedName>
        <fullName evidence="3">DUF4468 domain-containing protein</fullName>
    </recommendedName>
</protein>
<evidence type="ECO:0000313" key="2">
    <source>
        <dbReference type="Proteomes" id="UP000503144"/>
    </source>
</evidence>
<evidence type="ECO:0000313" key="1">
    <source>
        <dbReference type="EMBL" id="QJB39755.1"/>
    </source>
</evidence>
<dbReference type="RefSeq" id="WP_168861353.1">
    <property type="nucleotide sequence ID" value="NZ_CP051204.2"/>
</dbReference>
<evidence type="ECO:0008006" key="3">
    <source>
        <dbReference type="Google" id="ProtNLM"/>
    </source>
</evidence>
<accession>A0ABX6LI16</accession>
<proteinExistence type="predicted"/>
<reference evidence="1" key="1">
    <citation type="submission" date="2020-09" db="EMBL/GenBank/DDBJ databases">
        <authorList>
            <person name="Kittiwongwattana C."/>
        </authorList>
    </citation>
    <scope>NUCLEOTIDE SEQUENCE</scope>
    <source>
        <strain evidence="1">1303</strain>
    </source>
</reference>
<dbReference type="Proteomes" id="UP000503144">
    <property type="component" value="Chromosome"/>
</dbReference>
<gene>
    <name evidence="1" type="ORF">HF324_18580</name>
</gene>
<dbReference type="EMBL" id="CP051204">
    <property type="protein sequence ID" value="QJB39755.1"/>
    <property type="molecule type" value="Genomic_DNA"/>
</dbReference>